<evidence type="ECO:0000259" key="4">
    <source>
        <dbReference type="PROSITE" id="PS51186"/>
    </source>
</evidence>
<dbReference type="GO" id="GO:0005737">
    <property type="term" value="C:cytoplasm"/>
    <property type="evidence" value="ECO:0007669"/>
    <property type="project" value="TreeGrafter"/>
</dbReference>
<proteinExistence type="inferred from homology"/>
<dbReference type="EMBL" id="VJMG01000062">
    <property type="protein sequence ID" value="TRL35814.1"/>
    <property type="molecule type" value="Genomic_DNA"/>
</dbReference>
<dbReference type="Gene3D" id="3.40.630.30">
    <property type="match status" value="1"/>
</dbReference>
<name>A0A549T1Q8_9HYPH</name>
<dbReference type="Proteomes" id="UP000316801">
    <property type="component" value="Unassembled WGS sequence"/>
</dbReference>
<gene>
    <name evidence="5" type="ORF">FNA46_19605</name>
</gene>
<dbReference type="SUPFAM" id="SSF55729">
    <property type="entry name" value="Acyl-CoA N-acyltransferases (Nat)"/>
    <property type="match status" value="1"/>
</dbReference>
<dbReference type="PANTHER" id="PTHR43792:SF8">
    <property type="entry name" value="[RIBOSOMAL PROTEIN US5]-ALANINE N-ACETYLTRANSFERASE"/>
    <property type="match status" value="1"/>
</dbReference>
<evidence type="ECO:0000256" key="3">
    <source>
        <dbReference type="ARBA" id="ARBA00038502"/>
    </source>
</evidence>
<evidence type="ECO:0000256" key="2">
    <source>
        <dbReference type="ARBA" id="ARBA00023315"/>
    </source>
</evidence>
<dbReference type="InterPro" id="IPR000182">
    <property type="entry name" value="GNAT_dom"/>
</dbReference>
<dbReference type="PANTHER" id="PTHR43792">
    <property type="entry name" value="GNAT FAMILY, PUTATIVE (AFU_ORTHOLOGUE AFUA_3G00765)-RELATED-RELATED"/>
    <property type="match status" value="1"/>
</dbReference>
<accession>A0A549T1Q8</accession>
<comment type="caution">
    <text evidence="5">The sequence shown here is derived from an EMBL/GenBank/DDBJ whole genome shotgun (WGS) entry which is preliminary data.</text>
</comment>
<dbReference type="PROSITE" id="PS51186">
    <property type="entry name" value="GNAT"/>
    <property type="match status" value="1"/>
</dbReference>
<evidence type="ECO:0000256" key="1">
    <source>
        <dbReference type="ARBA" id="ARBA00022679"/>
    </source>
</evidence>
<keyword evidence="1 5" id="KW-0808">Transferase</keyword>
<dbReference type="InterPro" id="IPR051531">
    <property type="entry name" value="N-acetyltransferase"/>
</dbReference>
<dbReference type="GO" id="GO:0008999">
    <property type="term" value="F:protein-N-terminal-alanine acetyltransferase activity"/>
    <property type="evidence" value="ECO:0007669"/>
    <property type="project" value="TreeGrafter"/>
</dbReference>
<evidence type="ECO:0000313" key="6">
    <source>
        <dbReference type="Proteomes" id="UP000316801"/>
    </source>
</evidence>
<sequence length="173" mass="19068">MTQPLPAAEAIDLRPVLRSDAADLLAANVQSLWHHRPWVMPPTDEAGFEAWYGQVMTGANVSLIARLAATQQIIGVFNLSQIALGNFRSCYLGYYGMAALAGRGLMTAALNRVLVHAFDEIGLNRVEANIQPGNRRSIALVSRCGFSKEGFSPRYLKINGVWCDHERWARLAD</sequence>
<comment type="similarity">
    <text evidence="3">Belongs to the acetyltransferase family. RimJ subfamily.</text>
</comment>
<keyword evidence="6" id="KW-1185">Reference proteome</keyword>
<evidence type="ECO:0000313" key="5">
    <source>
        <dbReference type="EMBL" id="TRL35814.1"/>
    </source>
</evidence>
<keyword evidence="2" id="KW-0012">Acyltransferase</keyword>
<dbReference type="AlphaFoldDB" id="A0A549T1Q8"/>
<protein>
    <submittedName>
        <fullName evidence="5">GNAT family N-acetyltransferase</fullName>
    </submittedName>
</protein>
<organism evidence="5 6">
    <name type="scientific">Rhizobium straminoryzae</name>
    <dbReference type="NCBI Taxonomy" id="1387186"/>
    <lineage>
        <taxon>Bacteria</taxon>
        <taxon>Pseudomonadati</taxon>
        <taxon>Pseudomonadota</taxon>
        <taxon>Alphaproteobacteria</taxon>
        <taxon>Hyphomicrobiales</taxon>
        <taxon>Rhizobiaceae</taxon>
        <taxon>Rhizobium/Agrobacterium group</taxon>
        <taxon>Rhizobium</taxon>
    </lineage>
</organism>
<feature type="domain" description="N-acetyltransferase" evidence="4">
    <location>
        <begin position="11"/>
        <end position="173"/>
    </location>
</feature>
<dbReference type="Pfam" id="PF13302">
    <property type="entry name" value="Acetyltransf_3"/>
    <property type="match status" value="1"/>
</dbReference>
<reference evidence="5 6" key="1">
    <citation type="submission" date="2019-07" db="EMBL/GenBank/DDBJ databases">
        <title>Ln-dependent methylotrophs.</title>
        <authorList>
            <person name="Tani A."/>
        </authorList>
    </citation>
    <scope>NUCLEOTIDE SEQUENCE [LARGE SCALE GENOMIC DNA]</scope>
    <source>
        <strain evidence="5 6">SM12</strain>
    </source>
</reference>
<dbReference type="InterPro" id="IPR016181">
    <property type="entry name" value="Acyl_CoA_acyltransferase"/>
</dbReference>